<evidence type="ECO:0000313" key="3">
    <source>
        <dbReference type="EMBL" id="GAA4604438.1"/>
    </source>
</evidence>
<accession>A0ABP8TGP3</accession>
<keyword evidence="4" id="KW-1185">Reference proteome</keyword>
<feature type="region of interest" description="Disordered" evidence="1">
    <location>
        <begin position="1"/>
        <end position="40"/>
    </location>
</feature>
<dbReference type="InterPro" id="IPR002559">
    <property type="entry name" value="Transposase_11"/>
</dbReference>
<feature type="domain" description="Transposase IS4-like" evidence="2">
    <location>
        <begin position="39"/>
        <end position="187"/>
    </location>
</feature>
<reference evidence="4" key="1">
    <citation type="journal article" date="2019" name="Int. J. Syst. Evol. Microbiol.">
        <title>The Global Catalogue of Microorganisms (GCM) 10K type strain sequencing project: providing services to taxonomists for standard genome sequencing and annotation.</title>
        <authorList>
            <consortium name="The Broad Institute Genomics Platform"/>
            <consortium name="The Broad Institute Genome Sequencing Center for Infectious Disease"/>
            <person name="Wu L."/>
            <person name="Ma J."/>
        </authorList>
    </citation>
    <scope>NUCLEOTIDE SEQUENCE [LARGE SCALE GENOMIC DNA]</scope>
    <source>
        <strain evidence="4">JCM 17938</strain>
    </source>
</reference>
<feature type="compositionally biased region" description="Basic and acidic residues" evidence="1">
    <location>
        <begin position="24"/>
        <end position="33"/>
    </location>
</feature>
<evidence type="ECO:0000259" key="2">
    <source>
        <dbReference type="Pfam" id="PF01609"/>
    </source>
</evidence>
<dbReference type="Proteomes" id="UP001500212">
    <property type="component" value="Unassembled WGS sequence"/>
</dbReference>
<evidence type="ECO:0000313" key="4">
    <source>
        <dbReference type="Proteomes" id="UP001500212"/>
    </source>
</evidence>
<evidence type="ECO:0000256" key="1">
    <source>
        <dbReference type="SAM" id="MobiDB-lite"/>
    </source>
</evidence>
<feature type="region of interest" description="Disordered" evidence="1">
    <location>
        <begin position="125"/>
        <end position="145"/>
    </location>
</feature>
<dbReference type="Pfam" id="PF01609">
    <property type="entry name" value="DDE_Tnp_1"/>
    <property type="match status" value="1"/>
</dbReference>
<dbReference type="EMBL" id="BAABHJ010000004">
    <property type="protein sequence ID" value="GAA4604438.1"/>
    <property type="molecule type" value="Genomic_DNA"/>
</dbReference>
<comment type="caution">
    <text evidence="3">The sequence shown here is derived from an EMBL/GenBank/DDBJ whole genome shotgun (WGS) entry which is preliminary data.</text>
</comment>
<name>A0ABP8TGP3_9ACTN</name>
<sequence>MPTSTPPEPVADLPATQGARPRAGHTEPVDHAIGRSRGGPTTKIHLACDGHGRPLSVVLTGGNVNDCTMFEQVMAGICVPRHPRTRPGRPWRRPVRVIADKGYSSRAIRAWLRRRGIAATIPERRDQRAGRLRRGSAGGRPPAFDPRIYRRRNVVERCFARLKQYRAIATRYDKTALSYQGMIDLATLLMWL</sequence>
<dbReference type="PANTHER" id="PTHR30007:SF1">
    <property type="entry name" value="BLR1914 PROTEIN"/>
    <property type="match status" value="1"/>
</dbReference>
<gene>
    <name evidence="3" type="ORF">GCM10023195_15100</name>
</gene>
<protein>
    <recommendedName>
        <fullName evidence="2">Transposase IS4-like domain-containing protein</fullName>
    </recommendedName>
</protein>
<dbReference type="PANTHER" id="PTHR30007">
    <property type="entry name" value="PHP DOMAIN PROTEIN"/>
    <property type="match status" value="1"/>
</dbReference>
<proteinExistence type="predicted"/>
<organism evidence="3 4">
    <name type="scientific">Actinoallomurus liliacearum</name>
    <dbReference type="NCBI Taxonomy" id="1080073"/>
    <lineage>
        <taxon>Bacteria</taxon>
        <taxon>Bacillati</taxon>
        <taxon>Actinomycetota</taxon>
        <taxon>Actinomycetes</taxon>
        <taxon>Streptosporangiales</taxon>
        <taxon>Thermomonosporaceae</taxon>
        <taxon>Actinoallomurus</taxon>
    </lineage>
</organism>
<dbReference type="NCBIfam" id="NF033580">
    <property type="entry name" value="transpos_IS5_3"/>
    <property type="match status" value="1"/>
</dbReference>